<evidence type="ECO:0000256" key="13">
    <source>
        <dbReference type="RuleBase" id="RU368122"/>
    </source>
</evidence>
<keyword evidence="3" id="KW-0479">Metal-binding</keyword>
<feature type="region of interest" description="Disordered" evidence="14">
    <location>
        <begin position="239"/>
        <end position="267"/>
    </location>
</feature>
<evidence type="ECO:0000256" key="8">
    <source>
        <dbReference type="ARBA" id="ARBA00023033"/>
    </source>
</evidence>
<organism evidence="17">
    <name type="scientific">Volvariella volvacea</name>
    <dbReference type="NCBI Taxonomy" id="36659"/>
    <lineage>
        <taxon>Eukaryota</taxon>
        <taxon>Fungi</taxon>
        <taxon>Dikarya</taxon>
        <taxon>Basidiomycota</taxon>
        <taxon>Agaricomycotina</taxon>
        <taxon>Agaricomycetes</taxon>
        <taxon>Agaricomycetidae</taxon>
        <taxon>Agaricales</taxon>
        <taxon>Pluteineae</taxon>
        <taxon>Pluteaceae</taxon>
        <taxon>Volvariella</taxon>
    </lineage>
</organism>
<dbReference type="SUPFAM" id="SSF57180">
    <property type="entry name" value="Cellulose-binding domain"/>
    <property type="match status" value="1"/>
</dbReference>
<reference evidence="17" key="1">
    <citation type="submission" date="2015-02" db="EMBL/GenBank/DDBJ databases">
        <title>Identification of one of lytic polysaccharide monooxygenase encoding gene (Vv-lpmo1) in Volvariella volvacea and its expression pattern when degradating nature substrate.</title>
        <authorList>
            <person name="Xie B."/>
            <person name="Tao Y."/>
        </authorList>
    </citation>
    <scope>NUCLEOTIDE SEQUENCE</scope>
    <source>
        <strain evidence="17">PYd21</strain>
        <tissue evidence="17">Mycelium</tissue>
    </source>
</reference>
<evidence type="ECO:0000256" key="6">
    <source>
        <dbReference type="ARBA" id="ARBA00023002"/>
    </source>
</evidence>
<dbReference type="PANTHER" id="PTHR33353:SF17">
    <property type="entry name" value="ENDO-BETA-1,4-GLUCANASE D"/>
    <property type="match status" value="1"/>
</dbReference>
<evidence type="ECO:0000256" key="7">
    <source>
        <dbReference type="ARBA" id="ARBA00023008"/>
    </source>
</evidence>
<dbReference type="EMBL" id="KP747456">
    <property type="protein sequence ID" value="AKR15724.1"/>
    <property type="molecule type" value="Genomic_DNA"/>
</dbReference>
<dbReference type="InterPro" id="IPR049892">
    <property type="entry name" value="AA9"/>
</dbReference>
<keyword evidence="6" id="KW-0560">Oxidoreductase</keyword>
<keyword evidence="7" id="KW-0186">Copper</keyword>
<dbReference type="GO" id="GO:0004497">
    <property type="term" value="F:monooxygenase activity"/>
    <property type="evidence" value="ECO:0007669"/>
    <property type="project" value="UniProtKB-KW"/>
</dbReference>
<dbReference type="PANTHER" id="PTHR33353">
    <property type="entry name" value="PUTATIVE (AFU_ORTHOLOGUE AFUA_1G12560)-RELATED"/>
    <property type="match status" value="1"/>
</dbReference>
<proteinExistence type="inferred from homology"/>
<dbReference type="InterPro" id="IPR035971">
    <property type="entry name" value="CBD_sf"/>
</dbReference>
<dbReference type="Pfam" id="PF03443">
    <property type="entry name" value="AA9"/>
    <property type="match status" value="1"/>
</dbReference>
<evidence type="ECO:0000259" key="16">
    <source>
        <dbReference type="PROSITE" id="PS51164"/>
    </source>
</evidence>
<evidence type="ECO:0000256" key="2">
    <source>
        <dbReference type="ARBA" id="ARBA00022525"/>
    </source>
</evidence>
<sequence>MQLKSLVVLASFAASALAHTHVWSVWVNGVDQGDGRNRYIRSPPNNNPVKDLRSSAMACNVNNRVVSNWVSVKAGDAFTFEWYHDARGDDIIDTSHKGPVQAFIAPASSNGSGNVWTKLFAEAYTGGSWAVDKLINARGKHTVYVPNVPAGDYLFRAEIAALHEADTLYSQNPVRGVQMYMSCVQVRVTTSGGDSLPAGNTFPGTYTDSTPGIRYNIYTIGANHNNYQYPGPAPWSGSPGGFIGAGSTPKPPAGPTGTTTSGGSAPTGGTVPLYGQCGGNGYTGPTVCAQGTCKVTNEWYSQCVP</sequence>
<evidence type="ECO:0000256" key="1">
    <source>
        <dbReference type="ARBA" id="ARBA00004613"/>
    </source>
</evidence>
<evidence type="ECO:0000256" key="10">
    <source>
        <dbReference type="ARBA" id="ARBA00023277"/>
    </source>
</evidence>
<dbReference type="PROSITE" id="PS51164">
    <property type="entry name" value="CBM1_2"/>
    <property type="match status" value="1"/>
</dbReference>
<comment type="catalytic activity">
    <reaction evidence="13">
        <text>[(1-&gt;4)-beta-D-glucosyl]n+m + reduced acceptor + O2 = 4-dehydro-beta-D-glucosyl-[(1-&gt;4)-beta-D-glucosyl]n-1 + [(1-&gt;4)-beta-D-glucosyl]m + acceptor + H2O.</text>
        <dbReference type="EC" id="1.14.99.56"/>
    </reaction>
</comment>
<feature type="chain" id="PRO_5005452033" description="AA9 family lytic polysaccharide monooxygenase" evidence="15">
    <location>
        <begin position="19"/>
        <end position="305"/>
    </location>
</feature>
<dbReference type="AlphaFoldDB" id="A0A0K0QSH7"/>
<accession>A0A0K0QSH7</accession>
<feature type="domain" description="CBM1" evidence="16">
    <location>
        <begin position="269"/>
        <end position="304"/>
    </location>
</feature>
<evidence type="ECO:0000256" key="11">
    <source>
        <dbReference type="ARBA" id="ARBA00023326"/>
    </source>
</evidence>
<comment type="similarity">
    <text evidence="12">Belongs to the polysaccharide monooxygenase AA9 family.</text>
</comment>
<dbReference type="CDD" id="cd21175">
    <property type="entry name" value="LPMO_AA9"/>
    <property type="match status" value="1"/>
</dbReference>
<dbReference type="Gene3D" id="2.70.50.70">
    <property type="match status" value="1"/>
</dbReference>
<dbReference type="InterPro" id="IPR005103">
    <property type="entry name" value="AA9_LPMO"/>
</dbReference>
<evidence type="ECO:0000256" key="4">
    <source>
        <dbReference type="ARBA" id="ARBA00022729"/>
    </source>
</evidence>
<comment type="function">
    <text evidence="13">Lytic polysaccharide monooxygenase (LMPO) that depolymerizes crystalline and amorphous polysaccharides via the oxidation of scissile alpha- or beta-(1-4)-glycosidic bonds, yielding C1 and/or C4 oxidation products. Catalysis by LPMOs requires the reduction of the active-site copper from Cu(II) to Cu(I) by a reducing agent and H(2)O(2) or O(2) as a cosubstrate.</text>
</comment>
<keyword evidence="4 15" id="KW-0732">Signal</keyword>
<keyword evidence="9 13" id="KW-1015">Disulfide bond</keyword>
<dbReference type="InterPro" id="IPR000254">
    <property type="entry name" value="CBD"/>
</dbReference>
<dbReference type="Pfam" id="PF00734">
    <property type="entry name" value="CBM_1"/>
    <property type="match status" value="1"/>
</dbReference>
<dbReference type="GO" id="GO:0030245">
    <property type="term" value="P:cellulose catabolic process"/>
    <property type="evidence" value="ECO:0007669"/>
    <property type="project" value="UniProtKB-UniRule"/>
</dbReference>
<dbReference type="GO" id="GO:0005576">
    <property type="term" value="C:extracellular region"/>
    <property type="evidence" value="ECO:0007669"/>
    <property type="project" value="UniProtKB-SubCell"/>
</dbReference>
<feature type="signal peptide" evidence="15">
    <location>
        <begin position="1"/>
        <end position="18"/>
    </location>
</feature>
<evidence type="ECO:0000313" key="17">
    <source>
        <dbReference type="EMBL" id="AKR15724.1"/>
    </source>
</evidence>
<evidence type="ECO:0000256" key="3">
    <source>
        <dbReference type="ARBA" id="ARBA00022723"/>
    </source>
</evidence>
<dbReference type="SMART" id="SM00236">
    <property type="entry name" value="fCBD"/>
    <property type="match status" value="1"/>
</dbReference>
<keyword evidence="10 13" id="KW-0119">Carbohydrate metabolism</keyword>
<evidence type="ECO:0000256" key="5">
    <source>
        <dbReference type="ARBA" id="ARBA00023001"/>
    </source>
</evidence>
<evidence type="ECO:0000256" key="12">
    <source>
        <dbReference type="ARBA" id="ARBA00044502"/>
    </source>
</evidence>
<comment type="domain">
    <text evidence="13">Has a modular structure: an endo-beta-1,4-glucanase catalytic module at the N-terminus, a linker rich in serines and threonines, and a C-terminal carbohydrate-binding module (CBM).</text>
</comment>
<dbReference type="GO" id="GO:0030248">
    <property type="term" value="F:cellulose binding"/>
    <property type="evidence" value="ECO:0007669"/>
    <property type="project" value="UniProtKB-UniRule"/>
</dbReference>
<comment type="subcellular location">
    <subcellularLocation>
        <location evidence="1 13">Secreted</location>
    </subcellularLocation>
</comment>
<keyword evidence="11 13" id="KW-0624">Polysaccharide degradation</keyword>
<feature type="compositionally biased region" description="Low complexity" evidence="14">
    <location>
        <begin position="255"/>
        <end position="267"/>
    </location>
</feature>
<keyword evidence="8 17" id="KW-0503">Monooxygenase</keyword>
<keyword evidence="5 13" id="KW-0136">Cellulose degradation</keyword>
<dbReference type="PROSITE" id="PS00562">
    <property type="entry name" value="CBM1_1"/>
    <property type="match status" value="1"/>
</dbReference>
<evidence type="ECO:0000256" key="15">
    <source>
        <dbReference type="SAM" id="SignalP"/>
    </source>
</evidence>
<protein>
    <recommendedName>
        <fullName evidence="13">AA9 family lytic polysaccharide monooxygenase</fullName>
        <ecNumber evidence="13">1.14.99.56</ecNumber>
    </recommendedName>
    <alternativeName>
        <fullName evidence="13">Endo-beta-1,4-glucanase</fullName>
    </alternativeName>
    <alternativeName>
        <fullName evidence="13">Glycosyl hydrolase 61 family protein</fullName>
    </alternativeName>
</protein>
<evidence type="ECO:0000256" key="9">
    <source>
        <dbReference type="ARBA" id="ARBA00023157"/>
    </source>
</evidence>
<dbReference type="GO" id="GO:0046872">
    <property type="term" value="F:metal ion binding"/>
    <property type="evidence" value="ECO:0007669"/>
    <property type="project" value="UniProtKB-KW"/>
</dbReference>
<dbReference type="EC" id="1.14.99.56" evidence="13"/>
<name>A0A0K0QSH7_9AGAR</name>
<keyword evidence="2 13" id="KW-0964">Secreted</keyword>
<dbReference type="GO" id="GO:0008810">
    <property type="term" value="F:cellulase activity"/>
    <property type="evidence" value="ECO:0007669"/>
    <property type="project" value="UniProtKB-UniRule"/>
</dbReference>
<evidence type="ECO:0000256" key="14">
    <source>
        <dbReference type="SAM" id="MobiDB-lite"/>
    </source>
</evidence>